<dbReference type="CDD" id="cd00208">
    <property type="entry name" value="LbetaH"/>
    <property type="match status" value="1"/>
</dbReference>
<dbReference type="SUPFAM" id="SSF51161">
    <property type="entry name" value="Trimeric LpxA-like enzymes"/>
    <property type="match status" value="1"/>
</dbReference>
<dbReference type="InterPro" id="IPR011004">
    <property type="entry name" value="Trimer_LpxA-like_sf"/>
</dbReference>
<keyword evidence="2" id="KW-0012">Acyltransferase</keyword>
<organism evidence="3 4">
    <name type="scientific">Citrobacter europaeus</name>
    <dbReference type="NCBI Taxonomy" id="1914243"/>
    <lineage>
        <taxon>Bacteria</taxon>
        <taxon>Pseudomonadati</taxon>
        <taxon>Pseudomonadota</taxon>
        <taxon>Gammaproteobacteria</taxon>
        <taxon>Enterobacterales</taxon>
        <taxon>Enterobacteriaceae</taxon>
        <taxon>Citrobacter</taxon>
    </lineage>
</organism>
<dbReference type="PANTHER" id="PTHR43584">
    <property type="entry name" value="NUCLEOTIDYL TRANSFERASE"/>
    <property type="match status" value="1"/>
</dbReference>
<dbReference type="PANTHER" id="PTHR43584:SF2">
    <property type="entry name" value="NUCLEOSIDE-DIPHOSPHATE-SUGAR PYROPHOSPHORYLASES"/>
    <property type="match status" value="1"/>
</dbReference>
<comment type="caution">
    <text evidence="3">The sequence shown here is derived from an EMBL/GenBank/DDBJ whole genome shotgun (WGS) entry which is preliminary data.</text>
</comment>
<evidence type="ECO:0000256" key="1">
    <source>
        <dbReference type="ARBA" id="ARBA00022679"/>
    </source>
</evidence>
<dbReference type="RefSeq" id="WP_087050526.1">
    <property type="nucleotide sequence ID" value="NZ_CP149131.1"/>
</dbReference>
<keyword evidence="1 3" id="KW-0808">Transferase</keyword>
<dbReference type="InterPro" id="IPR048014">
    <property type="entry name" value="YdcK-like"/>
</dbReference>
<name>A0ABY0JXH6_9ENTR</name>
<evidence type="ECO:0000313" key="4">
    <source>
        <dbReference type="Proteomes" id="UP000195338"/>
    </source>
</evidence>
<dbReference type="InterPro" id="IPR040831">
    <property type="entry name" value="B_solenoid_ydck_rpt"/>
</dbReference>
<dbReference type="Pfam" id="PF18836">
    <property type="entry name" value="B_solenoid_ydck"/>
    <property type="match status" value="3"/>
</dbReference>
<dbReference type="InterPro" id="IPR050065">
    <property type="entry name" value="GlmU-like"/>
</dbReference>
<evidence type="ECO:0000256" key="2">
    <source>
        <dbReference type="ARBA" id="ARBA00023315"/>
    </source>
</evidence>
<dbReference type="Gene3D" id="2.160.10.10">
    <property type="entry name" value="Hexapeptide repeat proteins"/>
    <property type="match status" value="2"/>
</dbReference>
<dbReference type="Proteomes" id="UP000195338">
    <property type="component" value="Unassembled WGS sequence"/>
</dbReference>
<dbReference type="GO" id="GO:0016740">
    <property type="term" value="F:transferase activity"/>
    <property type="evidence" value="ECO:0007669"/>
    <property type="project" value="UniProtKB-KW"/>
</dbReference>
<dbReference type="EMBL" id="FLUX01000007">
    <property type="protein sequence ID" value="SCA74618.1"/>
    <property type="molecule type" value="Genomic_DNA"/>
</dbReference>
<gene>
    <name evidence="3" type="ORF">BN4901_0483</name>
</gene>
<proteinExistence type="predicted"/>
<keyword evidence="4" id="KW-1185">Reference proteome</keyword>
<protein>
    <submittedName>
        <fullName evidence="3">FIG005189: putative transferase clustered with tellurite resistance proteins TehA/TehB</fullName>
    </submittedName>
</protein>
<dbReference type="NCBIfam" id="NF040481">
    <property type="entry name" value="YdcK_fam"/>
    <property type="match status" value="1"/>
</dbReference>
<accession>A0ABY0JXH6</accession>
<reference evidence="3 4" key="1">
    <citation type="submission" date="2016-04" db="EMBL/GenBank/DDBJ databases">
        <authorList>
            <person name="Mornico D."/>
        </authorList>
    </citation>
    <scope>NUCLEOTIDE SEQUENCE [LARGE SCALE GENOMIC DNA]</scope>
    <source>
        <strain evidence="3 4">A121</strain>
    </source>
</reference>
<sequence length="326" mass="35749">MTKYRLGDEPRSFSYQDNGNKKSVLLRQIIALTDFSDVQAGTPGGWVDDECVLSQSGDCWIYDENALAFAGATITGNARITQSSVVRDGAQISDAVWIDRAEISHNAQIRDNVTIQDSVVRGECLLFGDARVMCGSEIIAARGLTHERDQLLQIYERATVSHSRVVHQAQIYGDAQINYAFIEHRAEVFEFAQVEGNEENNVWICDCAKVYGHARVVAGTGEDAIPTLRYSSQVAEHAVVEGNCVLKHHVLVGGHAHLRGGPLQLDGHILIEGHACVQGEVLIEHHIEITGQAHIEAFDGDAIHLRGPKVINGEQRITRTPIAGLF</sequence>
<evidence type="ECO:0000313" key="3">
    <source>
        <dbReference type="EMBL" id="SCA74618.1"/>
    </source>
</evidence>